<sequence>MIRSVSLIPYRDLFVHLRLHFQILLSPVYLWGWLLAGGSLGWDQCLGYIALHVFLYGGATALNSYYDRDTGPVGGLLHPPPVSGYLLPFSLACKLIGFLIACTISPGFALAYIVFAALSVAYSHPRIRLKSSPWSSTTAIGLGQGLVVFLAGWLAERGDLSGVMSIRGTIGAMTAIFIILGLYPLTQIYQIEEDTKRGDRTLAVAIGPAKCFIWAISLQTIGGSLLAYVLAKSYSGWYAGIALAGTALQAILLTYWSRRFDERAIISNYKQVMRLSAVTGISLTVYLLWLIAIY</sequence>
<evidence type="ECO:0000256" key="1">
    <source>
        <dbReference type="ARBA" id="ARBA00004141"/>
    </source>
</evidence>
<dbReference type="Pfam" id="PF01040">
    <property type="entry name" value="UbiA"/>
    <property type="match status" value="1"/>
</dbReference>
<feature type="transmembrane region" description="Helical" evidence="5">
    <location>
        <begin position="211"/>
        <end position="231"/>
    </location>
</feature>
<keyword evidence="6" id="KW-0808">Transferase</keyword>
<dbReference type="EMBL" id="CP001825">
    <property type="protein sequence ID" value="ACZ42208.1"/>
    <property type="molecule type" value="Genomic_DNA"/>
</dbReference>
<feature type="transmembrane region" description="Helical" evidence="5">
    <location>
        <begin position="134"/>
        <end position="154"/>
    </location>
</feature>
<comment type="subcellular location">
    <subcellularLocation>
        <location evidence="1">Membrane</location>
        <topology evidence="1">Multi-pass membrane protein</topology>
    </subcellularLocation>
</comment>
<dbReference type="GO" id="GO:0016765">
    <property type="term" value="F:transferase activity, transferring alkyl or aryl (other than methyl) groups"/>
    <property type="evidence" value="ECO:0007669"/>
    <property type="project" value="InterPro"/>
</dbReference>
<keyword evidence="2 5" id="KW-0812">Transmembrane</keyword>
<name>D1CBP3_THET1</name>
<dbReference type="OrthoDB" id="665023at2"/>
<evidence type="ECO:0000313" key="6">
    <source>
        <dbReference type="EMBL" id="ACZ42208.1"/>
    </source>
</evidence>
<feature type="transmembrane region" description="Helical" evidence="5">
    <location>
        <begin position="237"/>
        <end position="255"/>
    </location>
</feature>
<dbReference type="HOGENOM" id="CLU_986558_0_0_0"/>
<evidence type="ECO:0000256" key="5">
    <source>
        <dbReference type="SAM" id="Phobius"/>
    </source>
</evidence>
<evidence type="ECO:0000256" key="4">
    <source>
        <dbReference type="ARBA" id="ARBA00023136"/>
    </source>
</evidence>
<gene>
    <name evidence="6" type="ordered locus">Tter_1300</name>
</gene>
<accession>D1CBP3</accession>
<proteinExistence type="predicted"/>
<evidence type="ECO:0000256" key="3">
    <source>
        <dbReference type="ARBA" id="ARBA00022989"/>
    </source>
</evidence>
<feature type="transmembrane region" description="Helical" evidence="5">
    <location>
        <begin position="166"/>
        <end position="190"/>
    </location>
</feature>
<reference evidence="7" key="1">
    <citation type="journal article" date="2010" name="Stand. Genomic Sci.">
        <title>Complete genome sequence of 'Thermobaculum terrenum' type strain (YNP1).</title>
        <authorList>
            <person name="Kiss H."/>
            <person name="Cleland D."/>
            <person name="Lapidus A."/>
            <person name="Lucas S."/>
            <person name="Glavina Del Rio T."/>
            <person name="Nolan M."/>
            <person name="Tice H."/>
            <person name="Han C."/>
            <person name="Goodwin L."/>
            <person name="Pitluck S."/>
            <person name="Liolios K."/>
            <person name="Ivanova N."/>
            <person name="Mavromatis K."/>
            <person name="Ovchinnikova G."/>
            <person name="Pati A."/>
            <person name="Chen A."/>
            <person name="Palaniappan K."/>
            <person name="Land M."/>
            <person name="Hauser L."/>
            <person name="Chang Y."/>
            <person name="Jeffries C."/>
            <person name="Lu M."/>
            <person name="Brettin T."/>
            <person name="Detter J."/>
            <person name="Goker M."/>
            <person name="Tindall B."/>
            <person name="Beck B."/>
            <person name="McDermott T."/>
            <person name="Woyke T."/>
            <person name="Bristow J."/>
            <person name="Eisen J."/>
            <person name="Markowitz V."/>
            <person name="Hugenholtz P."/>
            <person name="Kyrpides N."/>
            <person name="Klenk H."/>
            <person name="Cheng J."/>
        </authorList>
    </citation>
    <scope>NUCLEOTIDE SEQUENCE [LARGE SCALE GENOMIC DNA]</scope>
    <source>
        <strain evidence="7">ATCC BAA-798 / YNP1</strain>
    </source>
</reference>
<dbReference type="KEGG" id="ttr:Tter_1300"/>
<evidence type="ECO:0000313" key="7">
    <source>
        <dbReference type="Proteomes" id="UP000000323"/>
    </source>
</evidence>
<keyword evidence="7" id="KW-1185">Reference proteome</keyword>
<keyword evidence="3 5" id="KW-1133">Transmembrane helix</keyword>
<dbReference type="GO" id="GO:0016020">
    <property type="term" value="C:membrane"/>
    <property type="evidence" value="ECO:0007669"/>
    <property type="project" value="UniProtKB-SubCell"/>
</dbReference>
<feature type="transmembrane region" description="Helical" evidence="5">
    <location>
        <begin position="275"/>
        <end position="293"/>
    </location>
</feature>
<dbReference type="Proteomes" id="UP000000323">
    <property type="component" value="Chromosome 1"/>
</dbReference>
<dbReference type="InterPro" id="IPR000537">
    <property type="entry name" value="UbiA_prenyltransferase"/>
</dbReference>
<dbReference type="RefSeq" id="WP_012875243.1">
    <property type="nucleotide sequence ID" value="NC_013525.1"/>
</dbReference>
<evidence type="ECO:0000256" key="2">
    <source>
        <dbReference type="ARBA" id="ARBA00022692"/>
    </source>
</evidence>
<feature type="transmembrane region" description="Helical" evidence="5">
    <location>
        <begin position="45"/>
        <end position="66"/>
    </location>
</feature>
<dbReference type="eggNOG" id="COG0382">
    <property type="taxonomic scope" value="Bacteria"/>
</dbReference>
<dbReference type="AlphaFoldDB" id="D1CBP3"/>
<feature type="transmembrane region" description="Helical" evidence="5">
    <location>
        <begin position="95"/>
        <end position="122"/>
    </location>
</feature>
<dbReference type="STRING" id="525904.Tter_1300"/>
<keyword evidence="4 5" id="KW-0472">Membrane</keyword>
<organism evidence="6 7">
    <name type="scientific">Thermobaculum terrenum (strain ATCC BAA-798 / CCMEE 7001 / YNP1)</name>
    <dbReference type="NCBI Taxonomy" id="525904"/>
    <lineage>
        <taxon>Bacteria</taxon>
        <taxon>Bacillati</taxon>
        <taxon>Chloroflexota</taxon>
        <taxon>Chloroflexia</taxon>
        <taxon>Candidatus Thermobaculales</taxon>
        <taxon>Candidatus Thermobaculaceae</taxon>
        <taxon>Thermobaculum</taxon>
    </lineage>
</organism>
<feature type="transmembrane region" description="Helical" evidence="5">
    <location>
        <begin position="20"/>
        <end position="38"/>
    </location>
</feature>
<protein>
    <submittedName>
        <fullName evidence="6">UbiA prenyltransferase</fullName>
    </submittedName>
</protein>